<evidence type="ECO:0000313" key="2">
    <source>
        <dbReference type="EMBL" id="MCF3940909.1"/>
    </source>
</evidence>
<dbReference type="RefSeq" id="WP_235725773.1">
    <property type="nucleotide sequence ID" value="NZ_JAKGCU010000028.1"/>
</dbReference>
<accession>A0ABS9DNW5</accession>
<dbReference type="Pfam" id="PF01381">
    <property type="entry name" value="HTH_3"/>
    <property type="match status" value="1"/>
</dbReference>
<dbReference type="SMART" id="SM00530">
    <property type="entry name" value="HTH_XRE"/>
    <property type="match status" value="1"/>
</dbReference>
<dbReference type="InterPro" id="IPR010982">
    <property type="entry name" value="Lambda_DNA-bd_dom_sf"/>
</dbReference>
<protein>
    <submittedName>
        <fullName evidence="2">Helix-turn-helix domain-containing protein</fullName>
    </submittedName>
</protein>
<proteinExistence type="predicted"/>
<name>A0ABS9DNW5_9ACTN</name>
<gene>
    <name evidence="2" type="ORF">L1892_21280</name>
</gene>
<sequence>MDDTTPLVPAMGAAIRAAREAQSLSAVKLSALTEKVGHRIHRVAIGKMEEGEREPTVTELIVLARALRVPPLELIYPNLPDGFAEAWPGHTERAFVAAQWFSGELALVEEADGSVWFDPHELADVTRVGSARKIEEALAEWSMAEFRVADTLAAKHSEGLEVDTAVRLANLARKNLVDAVVRAIRRGDTIEPYLYPEQIQEPIREASRAASKASIERARRVAAEIRGEVADGR</sequence>
<dbReference type="PROSITE" id="PS50943">
    <property type="entry name" value="HTH_CROC1"/>
    <property type="match status" value="1"/>
</dbReference>
<keyword evidence="3" id="KW-1185">Reference proteome</keyword>
<comment type="caution">
    <text evidence="2">The sequence shown here is derived from an EMBL/GenBank/DDBJ whole genome shotgun (WGS) entry which is preliminary data.</text>
</comment>
<reference evidence="2" key="1">
    <citation type="submission" date="2022-01" db="EMBL/GenBank/DDBJ databases">
        <title>Gordonia xiamenensis sp. nov., isolated from surface seawater in Xiamen.</title>
        <authorList>
            <person name="He Y.F."/>
        </authorList>
    </citation>
    <scope>NUCLEOTIDE SEQUENCE</scope>
    <source>
        <strain evidence="2">GW1C4-4</strain>
    </source>
</reference>
<dbReference type="Proteomes" id="UP001108089">
    <property type="component" value="Unassembled WGS sequence"/>
</dbReference>
<feature type="domain" description="HTH cro/C1-type" evidence="1">
    <location>
        <begin position="15"/>
        <end position="74"/>
    </location>
</feature>
<organism evidence="2 3">
    <name type="scientific">Gordonia tangerina</name>
    <dbReference type="NCBI Taxonomy" id="2911060"/>
    <lineage>
        <taxon>Bacteria</taxon>
        <taxon>Bacillati</taxon>
        <taxon>Actinomycetota</taxon>
        <taxon>Actinomycetes</taxon>
        <taxon>Mycobacteriales</taxon>
        <taxon>Gordoniaceae</taxon>
        <taxon>Gordonia</taxon>
    </lineage>
</organism>
<dbReference type="CDD" id="cd00093">
    <property type="entry name" value="HTH_XRE"/>
    <property type="match status" value="1"/>
</dbReference>
<dbReference type="Gene3D" id="1.10.260.40">
    <property type="entry name" value="lambda repressor-like DNA-binding domains"/>
    <property type="match status" value="1"/>
</dbReference>
<dbReference type="InterPro" id="IPR001387">
    <property type="entry name" value="Cro/C1-type_HTH"/>
</dbReference>
<evidence type="ECO:0000313" key="3">
    <source>
        <dbReference type="Proteomes" id="UP001108089"/>
    </source>
</evidence>
<dbReference type="EMBL" id="JAKGCU010000028">
    <property type="protein sequence ID" value="MCF3940909.1"/>
    <property type="molecule type" value="Genomic_DNA"/>
</dbReference>
<evidence type="ECO:0000259" key="1">
    <source>
        <dbReference type="PROSITE" id="PS50943"/>
    </source>
</evidence>
<dbReference type="SUPFAM" id="SSF47413">
    <property type="entry name" value="lambda repressor-like DNA-binding domains"/>
    <property type="match status" value="1"/>
</dbReference>